<dbReference type="OrthoDB" id="3917213at2759"/>
<dbReference type="EMBL" id="MU005771">
    <property type="protein sequence ID" value="KAF2708537.1"/>
    <property type="molecule type" value="Genomic_DNA"/>
</dbReference>
<dbReference type="Proteomes" id="UP000799428">
    <property type="component" value="Unassembled WGS sequence"/>
</dbReference>
<accession>A0A6G1K843</accession>
<protein>
    <submittedName>
        <fullName evidence="1">Uncharacterized protein</fullName>
    </submittedName>
</protein>
<gene>
    <name evidence="1" type="ORF">K504DRAFT_455513</name>
</gene>
<proteinExistence type="predicted"/>
<evidence type="ECO:0000313" key="2">
    <source>
        <dbReference type="Proteomes" id="UP000799428"/>
    </source>
</evidence>
<name>A0A6G1K843_9PLEO</name>
<organism evidence="1 2">
    <name type="scientific">Pleomassaria siparia CBS 279.74</name>
    <dbReference type="NCBI Taxonomy" id="1314801"/>
    <lineage>
        <taxon>Eukaryota</taxon>
        <taxon>Fungi</taxon>
        <taxon>Dikarya</taxon>
        <taxon>Ascomycota</taxon>
        <taxon>Pezizomycotina</taxon>
        <taxon>Dothideomycetes</taxon>
        <taxon>Pleosporomycetidae</taxon>
        <taxon>Pleosporales</taxon>
        <taxon>Pleomassariaceae</taxon>
        <taxon>Pleomassaria</taxon>
    </lineage>
</organism>
<evidence type="ECO:0000313" key="1">
    <source>
        <dbReference type="EMBL" id="KAF2708537.1"/>
    </source>
</evidence>
<dbReference type="AlphaFoldDB" id="A0A6G1K843"/>
<reference evidence="1" key="1">
    <citation type="journal article" date="2020" name="Stud. Mycol.">
        <title>101 Dothideomycetes genomes: a test case for predicting lifestyles and emergence of pathogens.</title>
        <authorList>
            <person name="Haridas S."/>
            <person name="Albert R."/>
            <person name="Binder M."/>
            <person name="Bloem J."/>
            <person name="Labutti K."/>
            <person name="Salamov A."/>
            <person name="Andreopoulos B."/>
            <person name="Baker S."/>
            <person name="Barry K."/>
            <person name="Bills G."/>
            <person name="Bluhm B."/>
            <person name="Cannon C."/>
            <person name="Castanera R."/>
            <person name="Culley D."/>
            <person name="Daum C."/>
            <person name="Ezra D."/>
            <person name="Gonzalez J."/>
            <person name="Henrissat B."/>
            <person name="Kuo A."/>
            <person name="Liang C."/>
            <person name="Lipzen A."/>
            <person name="Lutzoni F."/>
            <person name="Magnuson J."/>
            <person name="Mondo S."/>
            <person name="Nolan M."/>
            <person name="Ohm R."/>
            <person name="Pangilinan J."/>
            <person name="Park H.-J."/>
            <person name="Ramirez L."/>
            <person name="Alfaro M."/>
            <person name="Sun H."/>
            <person name="Tritt A."/>
            <person name="Yoshinaga Y."/>
            <person name="Zwiers L.-H."/>
            <person name="Turgeon B."/>
            <person name="Goodwin S."/>
            <person name="Spatafora J."/>
            <person name="Crous P."/>
            <person name="Grigoriev I."/>
        </authorList>
    </citation>
    <scope>NUCLEOTIDE SEQUENCE</scope>
    <source>
        <strain evidence="1">CBS 279.74</strain>
    </source>
</reference>
<keyword evidence="2" id="KW-1185">Reference proteome</keyword>
<sequence length="185" mass="21584">MATNTNDAEEQVLAALCGDADPWTWGETGQCSFSFKRDGTGAAQRFETTCRTLHLRAKLLFPGAPLHSAAFRPKQYTVTLKRGRFIEPCDLFIKKPYPIFQSRQYRAAPNRYASQLVFEDMSPYPPREEWVEKGGLRPHLDYHRYWERREFVREIIARKDETWAEMLDLGWWLSPTIGDAHTRDI</sequence>